<evidence type="ECO:0000313" key="2">
    <source>
        <dbReference type="Proteomes" id="UP000076586"/>
    </source>
</evidence>
<name>A0A171A8G2_9BACT</name>
<protein>
    <submittedName>
        <fullName evidence="1">Uncharacterized protein</fullName>
    </submittedName>
</protein>
<reference evidence="2" key="1">
    <citation type="submission" date="2016-04" db="EMBL/GenBank/DDBJ databases">
        <title>Draft genome sequence of Paludibacter jiangxiensis strain NM7.</title>
        <authorList>
            <person name="Qiu Y."/>
            <person name="Matsuura N."/>
            <person name="Ohashi A."/>
            <person name="Tourlousse M.D."/>
            <person name="Sekiguchi Y."/>
        </authorList>
    </citation>
    <scope>NUCLEOTIDE SEQUENCE [LARGE SCALE GENOMIC DNA]</scope>
    <source>
        <strain evidence="2">NM7</strain>
    </source>
</reference>
<organism evidence="1 2">
    <name type="scientific">Paludibacter jiangxiensis</name>
    <dbReference type="NCBI Taxonomy" id="681398"/>
    <lineage>
        <taxon>Bacteria</taxon>
        <taxon>Pseudomonadati</taxon>
        <taxon>Bacteroidota</taxon>
        <taxon>Bacteroidia</taxon>
        <taxon>Bacteroidales</taxon>
        <taxon>Paludibacteraceae</taxon>
        <taxon>Paludibacter</taxon>
    </lineage>
</organism>
<accession>A0A171A8G2</accession>
<dbReference type="Proteomes" id="UP000076586">
    <property type="component" value="Unassembled WGS sequence"/>
</dbReference>
<proteinExistence type="predicted"/>
<dbReference type="AlphaFoldDB" id="A0A171A8G2"/>
<keyword evidence="2" id="KW-1185">Reference proteome</keyword>
<dbReference type="STRING" id="681398.PJIAN_3719"/>
<evidence type="ECO:0000313" key="1">
    <source>
        <dbReference type="EMBL" id="GAT63390.1"/>
    </source>
</evidence>
<dbReference type="EMBL" id="BDCR01000003">
    <property type="protein sequence ID" value="GAT63390.1"/>
    <property type="molecule type" value="Genomic_DNA"/>
</dbReference>
<sequence length="57" mass="6454">MYSTTFKPRKFEASCSGSGWGVWEISSGNKIESCVSRIHALELMYKLNGWSLPLKLK</sequence>
<comment type="caution">
    <text evidence="1">The sequence shown here is derived from an EMBL/GenBank/DDBJ whole genome shotgun (WGS) entry which is preliminary data.</text>
</comment>
<reference evidence="2" key="2">
    <citation type="journal article" date="2017" name="Genome Announc.">
        <title>Draft genome sequence of Paludibacter jiangxiensis NM7(T), a propionate-producing fermentative bacterium.</title>
        <authorList>
            <person name="Qiu Y.-L."/>
            <person name="Tourlousse D.M."/>
            <person name="Matsuura N."/>
            <person name="Ohashi A."/>
            <person name="Sekiguchi Y."/>
        </authorList>
    </citation>
    <scope>NUCLEOTIDE SEQUENCE [LARGE SCALE GENOMIC DNA]</scope>
    <source>
        <strain evidence="2">NM7</strain>
    </source>
</reference>
<gene>
    <name evidence="1" type="ORF">PJIAN_3719</name>
</gene>